<dbReference type="EMBL" id="CP011125">
    <property type="protein sequence ID" value="AKF09701.1"/>
    <property type="molecule type" value="Genomic_DNA"/>
</dbReference>
<evidence type="ECO:0000313" key="2">
    <source>
        <dbReference type="Proteomes" id="UP000034883"/>
    </source>
</evidence>
<name>A0A0F6YLP3_9BACT</name>
<sequence>MLGGGSISRSLVALAALAGCAGEPSTTTLTHAPPVATAPVPTLRASLRPADDQLVAADPLLDGFDGWPITFEVSASRDRCEIALARDGTTLRRLDGCDARWDGRDESGDIVAPGALVATARLVRADGSERARAESALEVVRLGIDCVQLEGPSRVPLLYRATAGLRDGWYEVGSAMVPWQLARDASEGADAVALELADGTPRALPAPWDDVLSPPLDERSDDGVEHDTYSLPTAWIAGAEITARVRLASIVAGGIEGAPRDVEVRVVAPEGLAIEGEDRFAEGAEIFARTTSSPVPAVGRYDVAWRFTFEARRGDGAWQRIPGATTPALRLYGLVAEPVFDLDRVPYRAWVDVVDRIATWVDGASADEREVAAAIVEGIYTTMGLRYDTARGASFYTDYATDFSGATFSMQRFEERASGSVVNCSDAASILTAYANMVGIDLRYHILTNVAGAQVGFDLNYIRAIGGTEFDETPFDSGRGGFRYHAIVGSRDGRTWDATLAVDGDGTPAAPPHLPLLVQGLEPDVYLAALSSEPARIRADYDERVRIR</sequence>
<dbReference type="KEGG" id="samy:DB32_006850"/>
<reference evidence="1 2" key="1">
    <citation type="submission" date="2015-03" db="EMBL/GenBank/DDBJ databases">
        <title>Genome assembly of Sandaracinus amylolyticus DSM 53668.</title>
        <authorList>
            <person name="Sharma G."/>
            <person name="Subramanian S."/>
        </authorList>
    </citation>
    <scope>NUCLEOTIDE SEQUENCE [LARGE SCALE GENOMIC DNA]</scope>
    <source>
        <strain evidence="1 2">DSM 53668</strain>
    </source>
</reference>
<dbReference type="RefSeq" id="WP_053236728.1">
    <property type="nucleotide sequence ID" value="NZ_CP011125.1"/>
</dbReference>
<protein>
    <recommendedName>
        <fullName evidence="3">Transglutaminase-like domain-containing protein</fullName>
    </recommendedName>
</protein>
<dbReference type="Proteomes" id="UP000034883">
    <property type="component" value="Chromosome"/>
</dbReference>
<organism evidence="1 2">
    <name type="scientific">Sandaracinus amylolyticus</name>
    <dbReference type="NCBI Taxonomy" id="927083"/>
    <lineage>
        <taxon>Bacteria</taxon>
        <taxon>Pseudomonadati</taxon>
        <taxon>Myxococcota</taxon>
        <taxon>Polyangia</taxon>
        <taxon>Polyangiales</taxon>
        <taxon>Sandaracinaceae</taxon>
        <taxon>Sandaracinus</taxon>
    </lineage>
</organism>
<dbReference type="AlphaFoldDB" id="A0A0F6YLP3"/>
<keyword evidence="2" id="KW-1185">Reference proteome</keyword>
<evidence type="ECO:0000313" key="1">
    <source>
        <dbReference type="EMBL" id="AKF09701.1"/>
    </source>
</evidence>
<evidence type="ECO:0008006" key="3">
    <source>
        <dbReference type="Google" id="ProtNLM"/>
    </source>
</evidence>
<proteinExistence type="predicted"/>
<accession>A0A0F6YLP3</accession>
<dbReference type="STRING" id="927083.DB32_006850"/>
<gene>
    <name evidence="1" type="ORF">DB32_006850</name>
</gene>